<keyword evidence="2" id="KW-1185">Reference proteome</keyword>
<name>A0A3M7PKW0_BRAPC</name>
<evidence type="ECO:0000313" key="2">
    <source>
        <dbReference type="Proteomes" id="UP000276133"/>
    </source>
</evidence>
<accession>A0A3M7PKW0</accession>
<evidence type="ECO:0000313" key="1">
    <source>
        <dbReference type="EMBL" id="RMZ99384.1"/>
    </source>
</evidence>
<dbReference type="EMBL" id="REGN01010252">
    <property type="protein sequence ID" value="RMZ99384.1"/>
    <property type="molecule type" value="Genomic_DNA"/>
</dbReference>
<proteinExistence type="predicted"/>
<feature type="non-terminal residue" evidence="1">
    <location>
        <position position="126"/>
    </location>
</feature>
<comment type="caution">
    <text evidence="1">The sequence shown here is derived from an EMBL/GenBank/DDBJ whole genome shotgun (WGS) entry which is preliminary data.</text>
</comment>
<reference evidence="1 2" key="1">
    <citation type="journal article" date="2018" name="Sci. Rep.">
        <title>Genomic signatures of local adaptation to the degree of environmental predictability in rotifers.</title>
        <authorList>
            <person name="Franch-Gras L."/>
            <person name="Hahn C."/>
            <person name="Garcia-Roger E.M."/>
            <person name="Carmona M.J."/>
            <person name="Serra M."/>
            <person name="Gomez A."/>
        </authorList>
    </citation>
    <scope>NUCLEOTIDE SEQUENCE [LARGE SCALE GENOMIC DNA]</scope>
    <source>
        <strain evidence="1">HYR1</strain>
    </source>
</reference>
<protein>
    <submittedName>
        <fullName evidence="1">BMA-TBC-isoform</fullName>
    </submittedName>
</protein>
<dbReference type="Proteomes" id="UP000276133">
    <property type="component" value="Unassembled WGS sequence"/>
</dbReference>
<dbReference type="STRING" id="10195.A0A3M7PKW0"/>
<dbReference type="AlphaFoldDB" id="A0A3M7PKW0"/>
<gene>
    <name evidence="1" type="ORF">BpHYR1_043043</name>
</gene>
<sequence>MHKNFLLKHTDTISVFKALKYSVSVTFDVEELTKISFNTLKPFPKRKEIQQKQRAFFKELTTKWEKKKINDARAFYEETESIHDLRISYACFVNDKEIWVCSGKQAEGIVMVANTETRKMAVQNFN</sequence>
<organism evidence="1 2">
    <name type="scientific">Brachionus plicatilis</name>
    <name type="common">Marine rotifer</name>
    <name type="synonym">Brachionus muelleri</name>
    <dbReference type="NCBI Taxonomy" id="10195"/>
    <lineage>
        <taxon>Eukaryota</taxon>
        <taxon>Metazoa</taxon>
        <taxon>Spiralia</taxon>
        <taxon>Gnathifera</taxon>
        <taxon>Rotifera</taxon>
        <taxon>Eurotatoria</taxon>
        <taxon>Monogononta</taxon>
        <taxon>Pseudotrocha</taxon>
        <taxon>Ploima</taxon>
        <taxon>Brachionidae</taxon>
        <taxon>Brachionus</taxon>
    </lineage>
</organism>